<evidence type="ECO:0000256" key="1">
    <source>
        <dbReference type="ARBA" id="ARBA00004236"/>
    </source>
</evidence>
<reference evidence="8" key="2">
    <citation type="submission" date="2019-07" db="EMBL/GenBank/DDBJ databases">
        <authorList>
            <person name="Yang Y."/>
            <person name="Bocs S."/>
            <person name="Baudouin L."/>
        </authorList>
    </citation>
    <scope>NUCLEOTIDE SEQUENCE</scope>
    <source>
        <tissue evidence="8">Spear leaf of Hainan Tall coconut</tissue>
    </source>
</reference>
<sequence length="497" mass="54128">MTTIHPSLVSILALVVLTAIMPCRAEFTVVLPDSSGLVDRPQNGFSNFARTDPAEQRAVYEIMAATGNAWATAIPDVCRGRWHGIECMPDRNYVYHVVSLSFGALSDDTAFPTCDPAHATLSPALLHLPYLRSLFFYRCFSGDHPQPIPAFLGGLSPSLRSLILRENGHVGPIPTELGNLTSLRVLDLHGNQLSSSIPPSLQWLTRLQSLDLSYNKLTGPIPDLRNPTLNVLDLSHNFLHGQIPATFGQCDSLIKIDLSRNRLIGSIPDSLSNLKSLILLDLSHNSLSGPLPSSLGKLISLRALLLNGNYMSSATIPEDGFAGLKELIALVLSNMGLQGPIPESIGELPSLRVLHLDGNKFNGSIPQSFRRLEKLSELSLNNNRLSGPIPFSKEMLWRIGRKLRVYNNSGLCYDASNGRSEGIDSMSGISYCETETKRVVVGAASARISGYQTKHLSSRTDRGPPSRLSSYAPTHRSGILRLLVPFTGFLLSVLPLL</sequence>
<name>A0A8K0I9Y3_COCNU</name>
<dbReference type="InterPro" id="IPR032675">
    <property type="entry name" value="LRR_dom_sf"/>
</dbReference>
<dbReference type="GO" id="GO:0005886">
    <property type="term" value="C:plasma membrane"/>
    <property type="evidence" value="ECO:0007669"/>
    <property type="project" value="UniProtKB-SubCell"/>
</dbReference>
<dbReference type="SUPFAM" id="SSF52058">
    <property type="entry name" value="L domain-like"/>
    <property type="match status" value="1"/>
</dbReference>
<evidence type="ECO:0000256" key="7">
    <source>
        <dbReference type="SAM" id="SignalP"/>
    </source>
</evidence>
<evidence type="ECO:0000256" key="2">
    <source>
        <dbReference type="ARBA" id="ARBA00022475"/>
    </source>
</evidence>
<dbReference type="GO" id="GO:0051707">
    <property type="term" value="P:response to other organism"/>
    <property type="evidence" value="ECO:0007669"/>
    <property type="project" value="UniProtKB-ARBA"/>
</dbReference>
<keyword evidence="4 7" id="KW-0732">Signal</keyword>
<dbReference type="InterPro" id="IPR003591">
    <property type="entry name" value="Leu-rich_rpt_typical-subtyp"/>
</dbReference>
<dbReference type="EMBL" id="CM017877">
    <property type="protein sequence ID" value="KAG1346513.1"/>
    <property type="molecule type" value="Genomic_DNA"/>
</dbReference>
<keyword evidence="5" id="KW-0677">Repeat</keyword>
<evidence type="ECO:0000256" key="4">
    <source>
        <dbReference type="ARBA" id="ARBA00022729"/>
    </source>
</evidence>
<dbReference type="Proteomes" id="UP000797356">
    <property type="component" value="Chromosome 6"/>
</dbReference>
<dbReference type="PRINTS" id="PR00019">
    <property type="entry name" value="LEURICHRPT"/>
</dbReference>
<evidence type="ECO:0000256" key="5">
    <source>
        <dbReference type="ARBA" id="ARBA00022737"/>
    </source>
</evidence>
<evidence type="ECO:0000313" key="9">
    <source>
        <dbReference type="Proteomes" id="UP000797356"/>
    </source>
</evidence>
<protein>
    <submittedName>
        <fullName evidence="8">Protein TOO MANY MOUTHS</fullName>
    </submittedName>
</protein>
<dbReference type="FunFam" id="3.80.10.10:FF:000375">
    <property type="entry name" value="Piriformospora indica-insensitive protein 2"/>
    <property type="match status" value="1"/>
</dbReference>
<dbReference type="FunFam" id="3.80.10.10:FF:000299">
    <property type="entry name" value="Piriformospora indica-insensitive protein 2"/>
    <property type="match status" value="1"/>
</dbReference>
<proteinExistence type="predicted"/>
<reference evidence="8" key="1">
    <citation type="journal article" date="2017" name="Gigascience">
        <title>The genome draft of coconut (Cocos nucifera).</title>
        <authorList>
            <person name="Xiao Y."/>
            <person name="Xu P."/>
            <person name="Fan H."/>
            <person name="Baudouin L."/>
            <person name="Xia W."/>
            <person name="Bocs S."/>
            <person name="Xu J."/>
            <person name="Li Q."/>
            <person name="Guo A."/>
            <person name="Zhou L."/>
            <person name="Li J."/>
            <person name="Wu Y."/>
            <person name="Ma Z."/>
            <person name="Armero A."/>
            <person name="Issali A.E."/>
            <person name="Liu N."/>
            <person name="Peng M."/>
            <person name="Yang Y."/>
        </authorList>
    </citation>
    <scope>NUCLEOTIDE SEQUENCE</scope>
    <source>
        <tissue evidence="8">Spear leaf of Hainan Tall coconut</tissue>
    </source>
</reference>
<keyword evidence="6" id="KW-0472">Membrane</keyword>
<evidence type="ECO:0000313" key="8">
    <source>
        <dbReference type="EMBL" id="KAG1346513.1"/>
    </source>
</evidence>
<comment type="caution">
    <text evidence="8">The sequence shown here is derived from an EMBL/GenBank/DDBJ whole genome shotgun (WGS) entry which is preliminary data.</text>
</comment>
<dbReference type="InterPro" id="IPR001611">
    <property type="entry name" value="Leu-rich_rpt"/>
</dbReference>
<keyword evidence="2" id="KW-1003">Cell membrane</keyword>
<dbReference type="Gene3D" id="3.80.10.10">
    <property type="entry name" value="Ribonuclease Inhibitor"/>
    <property type="match status" value="3"/>
</dbReference>
<accession>A0A8K0I9Y3</accession>
<dbReference type="Pfam" id="PF13855">
    <property type="entry name" value="LRR_8"/>
    <property type="match status" value="3"/>
</dbReference>
<organism evidence="8 9">
    <name type="scientific">Cocos nucifera</name>
    <name type="common">Coconut palm</name>
    <dbReference type="NCBI Taxonomy" id="13894"/>
    <lineage>
        <taxon>Eukaryota</taxon>
        <taxon>Viridiplantae</taxon>
        <taxon>Streptophyta</taxon>
        <taxon>Embryophyta</taxon>
        <taxon>Tracheophyta</taxon>
        <taxon>Spermatophyta</taxon>
        <taxon>Magnoliopsida</taxon>
        <taxon>Liliopsida</taxon>
        <taxon>Arecaceae</taxon>
        <taxon>Arecoideae</taxon>
        <taxon>Cocoseae</taxon>
        <taxon>Attaleinae</taxon>
        <taxon>Cocos</taxon>
    </lineage>
</organism>
<keyword evidence="9" id="KW-1185">Reference proteome</keyword>
<feature type="signal peptide" evidence="7">
    <location>
        <begin position="1"/>
        <end position="25"/>
    </location>
</feature>
<keyword evidence="3" id="KW-0433">Leucine-rich repeat</keyword>
<dbReference type="AlphaFoldDB" id="A0A8K0I9Y3"/>
<evidence type="ECO:0000256" key="3">
    <source>
        <dbReference type="ARBA" id="ARBA00022614"/>
    </source>
</evidence>
<gene>
    <name evidence="8" type="ORF">COCNU_06G003420</name>
</gene>
<dbReference type="InterPro" id="IPR052941">
    <property type="entry name" value="StomDev_PlantInt_Reg"/>
</dbReference>
<dbReference type="PANTHER" id="PTHR48004:SF42">
    <property type="entry name" value="PROTEIN TOO MANY MOUTHS-RELATED"/>
    <property type="match status" value="1"/>
</dbReference>
<dbReference type="OrthoDB" id="676979at2759"/>
<dbReference type="SMART" id="SM00369">
    <property type="entry name" value="LRR_TYP"/>
    <property type="match status" value="6"/>
</dbReference>
<evidence type="ECO:0000256" key="6">
    <source>
        <dbReference type="ARBA" id="ARBA00023136"/>
    </source>
</evidence>
<feature type="chain" id="PRO_5035481928" evidence="7">
    <location>
        <begin position="26"/>
        <end position="497"/>
    </location>
</feature>
<dbReference type="PROSITE" id="PS51450">
    <property type="entry name" value="LRR"/>
    <property type="match status" value="2"/>
</dbReference>
<dbReference type="FunFam" id="3.80.10.10:FF:000269">
    <property type="entry name" value="Piriformospora indica-insensitive protein 2"/>
    <property type="match status" value="1"/>
</dbReference>
<comment type="subcellular location">
    <subcellularLocation>
        <location evidence="1">Cell membrane</location>
    </subcellularLocation>
</comment>
<dbReference type="PANTHER" id="PTHR48004">
    <property type="entry name" value="OS01G0149700 PROTEIN"/>
    <property type="match status" value="1"/>
</dbReference>